<keyword evidence="2" id="KW-1185">Reference proteome</keyword>
<protein>
    <recommendedName>
        <fullName evidence="3">Phage gp6-like head-tail connector protein</fullName>
    </recommendedName>
</protein>
<evidence type="ECO:0000313" key="2">
    <source>
        <dbReference type="Proteomes" id="UP001589865"/>
    </source>
</evidence>
<dbReference type="RefSeq" id="WP_377046732.1">
    <property type="nucleotide sequence ID" value="NZ_JBHLUN010000031.1"/>
</dbReference>
<gene>
    <name evidence="1" type="ORF">ACFFGY_22255</name>
</gene>
<organism evidence="1 2">
    <name type="scientific">Roseomonas elaeocarpi</name>
    <dbReference type="NCBI Taxonomy" id="907779"/>
    <lineage>
        <taxon>Bacteria</taxon>
        <taxon>Pseudomonadati</taxon>
        <taxon>Pseudomonadota</taxon>
        <taxon>Alphaproteobacteria</taxon>
        <taxon>Acetobacterales</taxon>
        <taxon>Roseomonadaceae</taxon>
        <taxon>Roseomonas</taxon>
    </lineage>
</organism>
<comment type="caution">
    <text evidence="1">The sequence shown here is derived from an EMBL/GenBank/DDBJ whole genome shotgun (WGS) entry which is preliminary data.</text>
</comment>
<accession>A0ABV6JZ17</accession>
<dbReference type="EMBL" id="JBHLUN010000031">
    <property type="protein sequence ID" value="MFC0410977.1"/>
    <property type="molecule type" value="Genomic_DNA"/>
</dbReference>
<reference evidence="1 2" key="1">
    <citation type="submission" date="2024-09" db="EMBL/GenBank/DDBJ databases">
        <authorList>
            <person name="Sun Q."/>
            <person name="Mori K."/>
        </authorList>
    </citation>
    <scope>NUCLEOTIDE SEQUENCE [LARGE SCALE GENOMIC DNA]</scope>
    <source>
        <strain evidence="1 2">TBRC 5777</strain>
    </source>
</reference>
<dbReference type="Gene3D" id="1.10.3230.30">
    <property type="entry name" value="Phage gp6-like head-tail connector protein"/>
    <property type="match status" value="1"/>
</dbReference>
<proteinExistence type="predicted"/>
<evidence type="ECO:0000313" key="1">
    <source>
        <dbReference type="EMBL" id="MFC0410977.1"/>
    </source>
</evidence>
<evidence type="ECO:0008006" key="3">
    <source>
        <dbReference type="Google" id="ProtNLM"/>
    </source>
</evidence>
<name>A0ABV6JZ17_9PROT</name>
<sequence>MLTVVTPAKSRLLTTVPAARDHLLLGDDVDETYLRDLIAQASAAIVSHCRRAFARETVRETFRPRGSAPLILDRTPVAGAVTLTVAGQAVDADGTELNTLSGLLYRLDGAARWTAWGCDATAVEYTGGYALPGEPDRDLPADIEEACLIMVAARHAARGRDPMLRSETTEGVGSASFIATADMSGMPPQAAALLEPYRRWVVA</sequence>
<dbReference type="Proteomes" id="UP001589865">
    <property type="component" value="Unassembled WGS sequence"/>
</dbReference>